<evidence type="ECO:0000313" key="15">
    <source>
        <dbReference type="Proteomes" id="UP000007719"/>
    </source>
</evidence>
<evidence type="ECO:0000256" key="5">
    <source>
        <dbReference type="ARBA" id="ARBA00022727"/>
    </source>
</evidence>
<evidence type="ECO:0000256" key="9">
    <source>
        <dbReference type="ARBA" id="ARBA00029962"/>
    </source>
</evidence>
<dbReference type="Gene3D" id="3.40.50.300">
    <property type="entry name" value="P-loop containing nucleotide triphosphate hydrolases"/>
    <property type="match status" value="1"/>
</dbReference>
<dbReference type="KEGG" id="dtu:Dtur_0787"/>
<dbReference type="GO" id="GO:0005829">
    <property type="term" value="C:cytosol"/>
    <property type="evidence" value="ECO:0000318"/>
    <property type="project" value="GO_Central"/>
</dbReference>
<dbReference type="GO" id="GO:0006235">
    <property type="term" value="P:dTTP biosynthetic process"/>
    <property type="evidence" value="ECO:0000318"/>
    <property type="project" value="GO_Central"/>
</dbReference>
<dbReference type="HOGENOM" id="CLU_049131_0_2_0"/>
<keyword evidence="7 12" id="KW-0418">Kinase</keyword>
<dbReference type="Pfam" id="PF02223">
    <property type="entry name" value="Thymidylate_kin"/>
    <property type="match status" value="1"/>
</dbReference>
<dbReference type="GO" id="GO:0005524">
    <property type="term" value="F:ATP binding"/>
    <property type="evidence" value="ECO:0007669"/>
    <property type="project" value="UniProtKB-UniRule"/>
</dbReference>
<evidence type="ECO:0000256" key="12">
    <source>
        <dbReference type="HAMAP-Rule" id="MF_00165"/>
    </source>
</evidence>
<dbReference type="GO" id="GO:0006227">
    <property type="term" value="P:dUDP biosynthetic process"/>
    <property type="evidence" value="ECO:0000318"/>
    <property type="project" value="GO_Central"/>
</dbReference>
<dbReference type="CDD" id="cd01672">
    <property type="entry name" value="TMPK"/>
    <property type="match status" value="1"/>
</dbReference>
<keyword evidence="5 12" id="KW-0545">Nucleotide biosynthesis</keyword>
<keyword evidence="4 12" id="KW-0808">Transferase</keyword>
<feature type="domain" description="Thymidylate kinase-like" evidence="13">
    <location>
        <begin position="9"/>
        <end position="193"/>
    </location>
</feature>
<gene>
    <name evidence="12" type="primary">tmk</name>
    <name evidence="14" type="ordered locus">Dtur_0787</name>
</gene>
<dbReference type="FunCoup" id="B8DZY5">
    <property type="interactions" value="258"/>
</dbReference>
<dbReference type="InterPro" id="IPR039430">
    <property type="entry name" value="Thymidylate_kin-like_dom"/>
</dbReference>
<dbReference type="PROSITE" id="PS01331">
    <property type="entry name" value="THYMIDYLATE_KINASE"/>
    <property type="match status" value="1"/>
</dbReference>
<dbReference type="AlphaFoldDB" id="B8DZY5"/>
<evidence type="ECO:0000259" key="13">
    <source>
        <dbReference type="Pfam" id="PF02223"/>
    </source>
</evidence>
<dbReference type="eggNOG" id="COG0125">
    <property type="taxonomic scope" value="Bacteria"/>
</dbReference>
<evidence type="ECO:0000256" key="4">
    <source>
        <dbReference type="ARBA" id="ARBA00022679"/>
    </source>
</evidence>
<comment type="similarity">
    <text evidence="1 12">Belongs to the thymidylate kinase family.</text>
</comment>
<dbReference type="FunFam" id="3.40.50.300:FF:000225">
    <property type="entry name" value="Thymidylate kinase"/>
    <property type="match status" value="1"/>
</dbReference>
<dbReference type="OrthoDB" id="9774907at2"/>
<comment type="function">
    <text evidence="11 12">Phosphorylation of dTMP to form dTDP in both de novo and salvage pathways of dTTP synthesis.</text>
</comment>
<dbReference type="GO" id="GO:0005737">
    <property type="term" value="C:cytoplasm"/>
    <property type="evidence" value="ECO:0000318"/>
    <property type="project" value="GO_Central"/>
</dbReference>
<dbReference type="SUPFAM" id="SSF52540">
    <property type="entry name" value="P-loop containing nucleoside triphosphate hydrolases"/>
    <property type="match status" value="1"/>
</dbReference>
<dbReference type="EMBL" id="CP001251">
    <property type="protein sequence ID" value="ACK42068.1"/>
    <property type="molecule type" value="Genomic_DNA"/>
</dbReference>
<keyword evidence="15" id="KW-1185">Reference proteome</keyword>
<keyword evidence="6 12" id="KW-0547">Nucleotide-binding</keyword>
<protein>
    <recommendedName>
        <fullName evidence="3 12">Thymidylate kinase</fullName>
        <ecNumber evidence="2 12">2.7.4.9</ecNumber>
    </recommendedName>
    <alternativeName>
        <fullName evidence="9 12">dTMP kinase</fullName>
    </alternativeName>
</protein>
<name>B8DZY5_DICTD</name>
<reference evidence="15" key="1">
    <citation type="journal article" date="2016" name="Front. Microbiol.">
        <title>The complete genome sequence of hyperthermophile Dictyoglomus turgidum DSM 6724 reveals a specialized carbohydrate fermentor.</title>
        <authorList>
            <person name="Brumm P.J."/>
            <person name="Gowda K."/>
            <person name="Robb F.T."/>
            <person name="Mead D.A."/>
        </authorList>
    </citation>
    <scope>NUCLEOTIDE SEQUENCE [LARGE SCALE GENOMIC DNA]</scope>
    <source>
        <strain evidence="15">DSM 6724 / Z-1310</strain>
    </source>
</reference>
<accession>B8DZY5</accession>
<evidence type="ECO:0000256" key="3">
    <source>
        <dbReference type="ARBA" id="ARBA00017144"/>
    </source>
</evidence>
<evidence type="ECO:0000313" key="14">
    <source>
        <dbReference type="EMBL" id="ACK42068.1"/>
    </source>
</evidence>
<dbReference type="PATRIC" id="fig|515635.4.peg.826"/>
<evidence type="ECO:0000256" key="7">
    <source>
        <dbReference type="ARBA" id="ARBA00022777"/>
    </source>
</evidence>
<dbReference type="PANTHER" id="PTHR10344:SF4">
    <property type="entry name" value="UMP-CMP KINASE 2, MITOCHONDRIAL"/>
    <property type="match status" value="1"/>
</dbReference>
<organism evidence="14 15">
    <name type="scientific">Dictyoglomus turgidum (strain DSM 6724 / Z-1310)</name>
    <dbReference type="NCBI Taxonomy" id="515635"/>
    <lineage>
        <taxon>Bacteria</taxon>
        <taxon>Pseudomonadati</taxon>
        <taxon>Dictyoglomota</taxon>
        <taxon>Dictyoglomia</taxon>
        <taxon>Dictyoglomales</taxon>
        <taxon>Dictyoglomaceae</taxon>
        <taxon>Dictyoglomus</taxon>
    </lineage>
</organism>
<dbReference type="InterPro" id="IPR018095">
    <property type="entry name" value="Thymidylate_kin_CS"/>
</dbReference>
<dbReference type="InterPro" id="IPR027417">
    <property type="entry name" value="P-loop_NTPase"/>
</dbReference>
<comment type="catalytic activity">
    <reaction evidence="10 12">
        <text>dTMP + ATP = dTDP + ADP</text>
        <dbReference type="Rhea" id="RHEA:13517"/>
        <dbReference type="ChEBI" id="CHEBI:30616"/>
        <dbReference type="ChEBI" id="CHEBI:58369"/>
        <dbReference type="ChEBI" id="CHEBI:63528"/>
        <dbReference type="ChEBI" id="CHEBI:456216"/>
        <dbReference type="EC" id="2.7.4.9"/>
    </reaction>
</comment>
<dbReference type="InterPro" id="IPR018094">
    <property type="entry name" value="Thymidylate_kinase"/>
</dbReference>
<evidence type="ECO:0000256" key="6">
    <source>
        <dbReference type="ARBA" id="ARBA00022741"/>
    </source>
</evidence>
<keyword evidence="8 12" id="KW-0067">ATP-binding</keyword>
<evidence type="ECO:0000256" key="1">
    <source>
        <dbReference type="ARBA" id="ARBA00009776"/>
    </source>
</evidence>
<dbReference type="EC" id="2.7.4.9" evidence="2 12"/>
<evidence type="ECO:0000256" key="2">
    <source>
        <dbReference type="ARBA" id="ARBA00012980"/>
    </source>
</evidence>
<dbReference type="Proteomes" id="UP000007719">
    <property type="component" value="Chromosome"/>
</dbReference>
<evidence type="ECO:0000256" key="8">
    <source>
        <dbReference type="ARBA" id="ARBA00022840"/>
    </source>
</evidence>
<evidence type="ECO:0000256" key="11">
    <source>
        <dbReference type="ARBA" id="ARBA00057735"/>
    </source>
</evidence>
<evidence type="ECO:0000256" key="10">
    <source>
        <dbReference type="ARBA" id="ARBA00048743"/>
    </source>
</evidence>
<dbReference type="HAMAP" id="MF_00165">
    <property type="entry name" value="Thymidylate_kinase"/>
    <property type="match status" value="1"/>
</dbReference>
<dbReference type="InParanoid" id="B8DZY5"/>
<dbReference type="RefSeq" id="WP_012583153.1">
    <property type="nucleotide sequence ID" value="NC_011661.1"/>
</dbReference>
<dbReference type="STRING" id="515635.Dtur_0787"/>
<dbReference type="PANTHER" id="PTHR10344">
    <property type="entry name" value="THYMIDYLATE KINASE"/>
    <property type="match status" value="1"/>
</dbReference>
<dbReference type="NCBIfam" id="TIGR00041">
    <property type="entry name" value="DTMP_kinase"/>
    <property type="match status" value="1"/>
</dbReference>
<dbReference type="GO" id="GO:0004798">
    <property type="term" value="F:dTMP kinase activity"/>
    <property type="evidence" value="ECO:0000318"/>
    <property type="project" value="GO_Central"/>
</dbReference>
<dbReference type="GO" id="GO:0006233">
    <property type="term" value="P:dTDP biosynthetic process"/>
    <property type="evidence" value="ECO:0000318"/>
    <property type="project" value="GO_Central"/>
</dbReference>
<sequence length="207" mass="24067">MKNNLFITFEGIDGSGKTTQALLLKEHFESKGYKVHLTREPGGTDVGNKIREILLNPAFSINYWTEAFLYLASRVENTINIIKKLKENYVVICERYADSTLAYQGYGRNLPLELLVEMNQIATFGLKPNLTILIDLDPELALRRKKSFDRIERENIEFYYKVRKGYLEIAKKEKERFIIIPGDLSKGEIFKRIVEEIERKNLGEVQK</sequence>
<proteinExistence type="inferred from homology"/>
<dbReference type="EnsemblBacteria" id="ACK42068">
    <property type="protein sequence ID" value="ACK42068"/>
    <property type="gene ID" value="Dtur_0787"/>
</dbReference>
<feature type="binding site" evidence="12">
    <location>
        <begin position="11"/>
        <end position="18"/>
    </location>
    <ligand>
        <name>ATP</name>
        <dbReference type="ChEBI" id="CHEBI:30616"/>
    </ligand>
</feature>